<dbReference type="PANTHER" id="PTHR21514">
    <property type="entry name" value="AP-4 COMPLEX ACCESSORY SUBUNIT TEPSIN"/>
    <property type="match status" value="1"/>
</dbReference>
<feature type="compositionally biased region" description="Gly residues" evidence="1">
    <location>
        <begin position="309"/>
        <end position="322"/>
    </location>
</feature>
<dbReference type="PANTHER" id="PTHR21514:SF0">
    <property type="entry name" value="AP-4 COMPLEX ACCESSORY SUBUNIT TEPSIN"/>
    <property type="match status" value="1"/>
</dbReference>
<keyword evidence="3" id="KW-1185">Reference proteome</keyword>
<feature type="region of interest" description="Disordered" evidence="1">
    <location>
        <begin position="117"/>
        <end position="142"/>
    </location>
</feature>
<gene>
    <name evidence="2" type="ORF">THAOC_09579</name>
</gene>
<evidence type="ECO:0008006" key="4">
    <source>
        <dbReference type="Google" id="ProtNLM"/>
    </source>
</evidence>
<dbReference type="InterPro" id="IPR039273">
    <property type="entry name" value="TEPSIN"/>
</dbReference>
<feature type="compositionally biased region" description="Basic and acidic residues" evidence="1">
    <location>
        <begin position="117"/>
        <end position="131"/>
    </location>
</feature>
<feature type="compositionally biased region" description="Polar residues" evidence="1">
    <location>
        <begin position="340"/>
        <end position="354"/>
    </location>
</feature>
<evidence type="ECO:0000256" key="1">
    <source>
        <dbReference type="SAM" id="MobiDB-lite"/>
    </source>
</evidence>
<dbReference type="Gene3D" id="1.25.40.90">
    <property type="match status" value="2"/>
</dbReference>
<evidence type="ECO:0000313" key="2">
    <source>
        <dbReference type="EMBL" id="EJK69195.1"/>
    </source>
</evidence>
<reference evidence="2 3" key="1">
    <citation type="journal article" date="2012" name="Genome Biol.">
        <title>Genome and low-iron response of an oceanic diatom adapted to chronic iron limitation.</title>
        <authorList>
            <person name="Lommer M."/>
            <person name="Specht M."/>
            <person name="Roy A.S."/>
            <person name="Kraemer L."/>
            <person name="Andreson R."/>
            <person name="Gutowska M.A."/>
            <person name="Wolf J."/>
            <person name="Bergner S.V."/>
            <person name="Schilhabel M.B."/>
            <person name="Klostermeier U.C."/>
            <person name="Beiko R.G."/>
            <person name="Rosenstiel P."/>
            <person name="Hippler M."/>
            <person name="Laroche J."/>
        </authorList>
    </citation>
    <scope>NUCLEOTIDE SEQUENCE [LARGE SCALE GENOMIC DNA]</scope>
    <source>
        <strain evidence="2 3">CCMP1005</strain>
    </source>
</reference>
<dbReference type="AlphaFoldDB" id="K0SUX5"/>
<dbReference type="OrthoDB" id="118154at2759"/>
<evidence type="ECO:0000313" key="3">
    <source>
        <dbReference type="Proteomes" id="UP000266841"/>
    </source>
</evidence>
<accession>K0SUX5</accession>
<dbReference type="InterPro" id="IPR008942">
    <property type="entry name" value="ENTH_VHS"/>
</dbReference>
<dbReference type="eggNOG" id="ENOG502QV38">
    <property type="taxonomic scope" value="Eukaryota"/>
</dbReference>
<dbReference type="Proteomes" id="UP000266841">
    <property type="component" value="Unassembled WGS sequence"/>
</dbReference>
<comment type="caution">
    <text evidence="2">The sequence shown here is derived from an EMBL/GenBank/DDBJ whole genome shotgun (WGS) entry which is preliminary data.</text>
</comment>
<feature type="non-terminal residue" evidence="2">
    <location>
        <position position="390"/>
    </location>
</feature>
<sequence>MDKNALSRATDSSSAPTPGYLYNDIARSLVTPMACAETCNYLVGRLGKSSVHVKRKSLKVLAKVAASPASRGMMKRTVVQNPARRTGGGCPDLQTRVGGAMGGSAFWTARTPAGDLSFRKKDALPERRQKEGLPGGRGSASKQFGQARIFHSPNPLRETQTKWTVTFGGSTITAIKEAAQYRGQSDAVHGDRFNLEVREAAKECLEVVYSDSGDAASGAGSAGGPAMSGQLQGGGMAGLGANSSSSAGYGPNAGSATMEGIGNPMFADPRLSSAQDTSGMGRVAEMASSVGGAMLGMIKDPLARSAAGGEAGMPRPGGGYGGPEAVRDPYAQPPGRANLAMQTGGQWTMASNRGPNAVGSAGNAVGPPPAQQQQQQQQQSEYYKARNNTR</sequence>
<protein>
    <recommendedName>
        <fullName evidence="4">ENTH domain-containing protein</fullName>
    </recommendedName>
</protein>
<organism evidence="2 3">
    <name type="scientific">Thalassiosira oceanica</name>
    <name type="common">Marine diatom</name>
    <dbReference type="NCBI Taxonomy" id="159749"/>
    <lineage>
        <taxon>Eukaryota</taxon>
        <taxon>Sar</taxon>
        <taxon>Stramenopiles</taxon>
        <taxon>Ochrophyta</taxon>
        <taxon>Bacillariophyta</taxon>
        <taxon>Coscinodiscophyceae</taxon>
        <taxon>Thalassiosirophycidae</taxon>
        <taxon>Thalassiosirales</taxon>
        <taxon>Thalassiosiraceae</taxon>
        <taxon>Thalassiosira</taxon>
    </lineage>
</organism>
<dbReference type="EMBL" id="AGNL01010356">
    <property type="protein sequence ID" value="EJK69195.1"/>
    <property type="molecule type" value="Genomic_DNA"/>
</dbReference>
<feature type="region of interest" description="Disordered" evidence="1">
    <location>
        <begin position="306"/>
        <end position="390"/>
    </location>
</feature>
<name>K0SUX5_THAOC</name>
<proteinExistence type="predicted"/>
<dbReference type="GO" id="GO:0032588">
    <property type="term" value="C:trans-Golgi network membrane"/>
    <property type="evidence" value="ECO:0007669"/>
    <property type="project" value="TreeGrafter"/>
</dbReference>